<evidence type="ECO:0000313" key="5">
    <source>
        <dbReference type="EMBL" id="GAY55996.1"/>
    </source>
</evidence>
<dbReference type="Pfam" id="PF05701">
    <property type="entry name" value="WEMBL"/>
    <property type="match status" value="1"/>
</dbReference>
<sequence length="528" mass="60171">MGEIDDKPIEPVQVALSFFGEKVDQGKQKSPTSDSENKKEMDVEGLLKDLANCKLQLEAKDSAQKQALLKLDHYQKIADELSTLLKQSEDERGKYVEECTEARTCIDVLKSKLKEMADQLAETARLREQLLHVLNELKAAQEELLSMETELAAARGLQLKAMTQAELMESAAGMEKDKSDMLSRHVSELNEALFKAELVAIEAHSEKCKILSEKDAELEVAKAKAAKAEEQFEDLKRQLEMIQELEIELLEKSIVSDLLRLELEQSIEMLSSSDKSDVIKELKQVKEEMEVNERRNLVQAFRIESMETELHQLKLEVKNANEEMDSLKSNAEMLTDLLQRAKTEMDEVRKKENVAKAEIVESALINTRVEFQQVDELENVTEEIRDNQNDAFVVISAEEYDLLVKKAAKADEVSMALVECYPIQPESKDELETSKKKLEGATAKIRELRNRVEQAMTRADAAERAKAGLEDQIRRYKERKQKKSAAIVALKEVSEPKPMNFPTYEKIPATYQPLVIRVKWGYIRNPEL</sequence>
<accession>A0A2H5PUF3</accession>
<dbReference type="GO" id="GO:0005829">
    <property type="term" value="C:cytosol"/>
    <property type="evidence" value="ECO:0007669"/>
    <property type="project" value="TreeGrafter"/>
</dbReference>
<evidence type="ECO:0000256" key="3">
    <source>
        <dbReference type="SAM" id="Coils"/>
    </source>
</evidence>
<evidence type="ECO:0008006" key="7">
    <source>
        <dbReference type="Google" id="ProtNLM"/>
    </source>
</evidence>
<name>A0A2H5PUF3_CITUN</name>
<comment type="caution">
    <text evidence="5">The sequence shown here is derived from an EMBL/GenBank/DDBJ whole genome shotgun (WGS) entry which is preliminary data.</text>
</comment>
<gene>
    <name evidence="5" type="ORF">CUMW_168380</name>
</gene>
<dbReference type="PANTHER" id="PTHR32054">
    <property type="entry name" value="HEAVY CHAIN, PUTATIVE, EXPRESSED-RELATED-RELATED"/>
    <property type="match status" value="1"/>
</dbReference>
<dbReference type="InterPro" id="IPR008545">
    <property type="entry name" value="Web"/>
</dbReference>
<dbReference type="STRING" id="55188.A0A2H5PUF3"/>
<evidence type="ECO:0000256" key="1">
    <source>
        <dbReference type="ARBA" id="ARBA00005485"/>
    </source>
</evidence>
<feature type="coiled-coil region" evidence="3">
    <location>
        <begin position="211"/>
        <end position="358"/>
    </location>
</feature>
<dbReference type="GO" id="GO:0009903">
    <property type="term" value="P:chloroplast avoidance movement"/>
    <property type="evidence" value="ECO:0007669"/>
    <property type="project" value="TreeGrafter"/>
</dbReference>
<dbReference type="PANTHER" id="PTHR32054:SF17">
    <property type="entry name" value="EXPRESSED PROTEIN"/>
    <property type="match status" value="1"/>
</dbReference>
<feature type="region of interest" description="Disordered" evidence="4">
    <location>
        <begin position="20"/>
        <end position="41"/>
    </location>
</feature>
<reference evidence="5 6" key="1">
    <citation type="journal article" date="2017" name="Front. Genet.">
        <title>Draft sequencing of the heterozygous diploid genome of Satsuma (Citrus unshiu Marc.) using a hybrid assembly approach.</title>
        <authorList>
            <person name="Shimizu T."/>
            <person name="Tanizawa Y."/>
            <person name="Mochizuki T."/>
            <person name="Nagasaki H."/>
            <person name="Yoshioka T."/>
            <person name="Toyoda A."/>
            <person name="Fujiyama A."/>
            <person name="Kaminuma E."/>
            <person name="Nakamura Y."/>
        </authorList>
    </citation>
    <scope>NUCLEOTIDE SEQUENCE [LARGE SCALE GENOMIC DNA]</scope>
    <source>
        <strain evidence="6">cv. Miyagawa wase</strain>
    </source>
</reference>
<keyword evidence="6" id="KW-1185">Reference proteome</keyword>
<feature type="coiled-coil region" evidence="3">
    <location>
        <begin position="71"/>
        <end position="157"/>
    </location>
</feature>
<dbReference type="EMBL" id="BDQV01000128">
    <property type="protein sequence ID" value="GAY55996.1"/>
    <property type="molecule type" value="Genomic_DNA"/>
</dbReference>
<feature type="coiled-coil region" evidence="3">
    <location>
        <begin position="431"/>
        <end position="486"/>
    </location>
</feature>
<evidence type="ECO:0000256" key="2">
    <source>
        <dbReference type="ARBA" id="ARBA00023054"/>
    </source>
</evidence>
<evidence type="ECO:0000256" key="4">
    <source>
        <dbReference type="SAM" id="MobiDB-lite"/>
    </source>
</evidence>
<evidence type="ECO:0000313" key="6">
    <source>
        <dbReference type="Proteomes" id="UP000236630"/>
    </source>
</evidence>
<comment type="similarity">
    <text evidence="1">Belongs to the WEB family.</text>
</comment>
<keyword evidence="2 3" id="KW-0175">Coiled coil</keyword>
<dbReference type="GO" id="GO:0009904">
    <property type="term" value="P:chloroplast accumulation movement"/>
    <property type="evidence" value="ECO:0007669"/>
    <property type="project" value="TreeGrafter"/>
</dbReference>
<organism evidence="5 6">
    <name type="scientific">Citrus unshiu</name>
    <name type="common">Satsuma mandarin</name>
    <name type="synonym">Citrus nobilis var. unshiu</name>
    <dbReference type="NCBI Taxonomy" id="55188"/>
    <lineage>
        <taxon>Eukaryota</taxon>
        <taxon>Viridiplantae</taxon>
        <taxon>Streptophyta</taxon>
        <taxon>Embryophyta</taxon>
        <taxon>Tracheophyta</taxon>
        <taxon>Spermatophyta</taxon>
        <taxon>Magnoliopsida</taxon>
        <taxon>eudicotyledons</taxon>
        <taxon>Gunneridae</taxon>
        <taxon>Pentapetalae</taxon>
        <taxon>rosids</taxon>
        <taxon>malvids</taxon>
        <taxon>Sapindales</taxon>
        <taxon>Rutaceae</taxon>
        <taxon>Aurantioideae</taxon>
        <taxon>Citrus</taxon>
    </lineage>
</organism>
<dbReference type="AlphaFoldDB" id="A0A2H5PUF3"/>
<protein>
    <recommendedName>
        <fullName evidence="7">WEB family protein</fullName>
    </recommendedName>
</protein>
<dbReference type="Proteomes" id="UP000236630">
    <property type="component" value="Unassembled WGS sequence"/>
</dbReference>
<proteinExistence type="inferred from homology"/>